<evidence type="ECO:0000259" key="5">
    <source>
        <dbReference type="PROSITE" id="PS50011"/>
    </source>
</evidence>
<dbReference type="PROSITE" id="PS50011">
    <property type="entry name" value="PROTEIN_KINASE_DOM"/>
    <property type="match status" value="1"/>
</dbReference>
<keyword evidence="7" id="KW-1185">Reference proteome</keyword>
<dbReference type="Pfam" id="PF00069">
    <property type="entry name" value="Pkinase"/>
    <property type="match status" value="1"/>
</dbReference>
<keyword evidence="2" id="KW-0547">Nucleotide-binding</keyword>
<dbReference type="Proteomes" id="UP001589870">
    <property type="component" value="Unassembled WGS sequence"/>
</dbReference>
<dbReference type="PANTHER" id="PTHR43289:SF34">
    <property type="entry name" value="SERINE_THREONINE-PROTEIN KINASE YBDM-RELATED"/>
    <property type="match status" value="1"/>
</dbReference>
<dbReference type="InterPro" id="IPR011009">
    <property type="entry name" value="Kinase-like_dom_sf"/>
</dbReference>
<dbReference type="PANTHER" id="PTHR43289">
    <property type="entry name" value="MITOGEN-ACTIVATED PROTEIN KINASE KINASE KINASE 20-RELATED"/>
    <property type="match status" value="1"/>
</dbReference>
<feature type="domain" description="Protein kinase" evidence="5">
    <location>
        <begin position="18"/>
        <end position="265"/>
    </location>
</feature>
<dbReference type="InterPro" id="IPR008271">
    <property type="entry name" value="Ser/Thr_kinase_AS"/>
</dbReference>
<comment type="caution">
    <text evidence="6">The sequence shown here is derived from an EMBL/GenBank/DDBJ whole genome shotgun (WGS) entry which is preliminary data.</text>
</comment>
<proteinExistence type="predicted"/>
<keyword evidence="1 6" id="KW-0808">Transferase</keyword>
<accession>A0ABV6U465</accession>
<evidence type="ECO:0000313" key="7">
    <source>
        <dbReference type="Proteomes" id="UP001589870"/>
    </source>
</evidence>
<dbReference type="CDD" id="cd14014">
    <property type="entry name" value="STKc_PknB_like"/>
    <property type="match status" value="1"/>
</dbReference>
<dbReference type="EC" id="2.7.11.1" evidence="6"/>
<dbReference type="Gene3D" id="1.10.510.10">
    <property type="entry name" value="Transferase(Phosphotransferase) domain 1"/>
    <property type="match status" value="1"/>
</dbReference>
<evidence type="ECO:0000313" key="6">
    <source>
        <dbReference type="EMBL" id="MFC0863255.1"/>
    </source>
</evidence>
<dbReference type="InterPro" id="IPR000719">
    <property type="entry name" value="Prot_kinase_dom"/>
</dbReference>
<dbReference type="RefSeq" id="WP_394301414.1">
    <property type="nucleotide sequence ID" value="NZ_JBHMQT010000029.1"/>
</dbReference>
<evidence type="ECO:0000256" key="3">
    <source>
        <dbReference type="ARBA" id="ARBA00022777"/>
    </source>
</evidence>
<name>A0ABV6U465_9ACTN</name>
<evidence type="ECO:0000256" key="2">
    <source>
        <dbReference type="ARBA" id="ARBA00022741"/>
    </source>
</evidence>
<protein>
    <submittedName>
        <fullName evidence="6">Serine/threonine-protein kinase</fullName>
        <ecNumber evidence="6">2.7.11.1</ecNumber>
    </submittedName>
</protein>
<organism evidence="6 7">
    <name type="scientific">Sphaerimonospora cavernae</name>
    <dbReference type="NCBI Taxonomy" id="1740611"/>
    <lineage>
        <taxon>Bacteria</taxon>
        <taxon>Bacillati</taxon>
        <taxon>Actinomycetota</taxon>
        <taxon>Actinomycetes</taxon>
        <taxon>Streptosporangiales</taxon>
        <taxon>Streptosporangiaceae</taxon>
        <taxon>Sphaerimonospora</taxon>
    </lineage>
</organism>
<reference evidence="6 7" key="1">
    <citation type="submission" date="2024-09" db="EMBL/GenBank/DDBJ databases">
        <authorList>
            <person name="Sun Q."/>
            <person name="Mori K."/>
        </authorList>
    </citation>
    <scope>NUCLEOTIDE SEQUENCE [LARGE SCALE GENOMIC DNA]</scope>
    <source>
        <strain evidence="6 7">TBRC 1851</strain>
    </source>
</reference>
<evidence type="ECO:0000256" key="1">
    <source>
        <dbReference type="ARBA" id="ARBA00022679"/>
    </source>
</evidence>
<evidence type="ECO:0000256" key="4">
    <source>
        <dbReference type="ARBA" id="ARBA00022840"/>
    </source>
</evidence>
<dbReference type="EMBL" id="JBHMQT010000029">
    <property type="protein sequence ID" value="MFC0863255.1"/>
    <property type="molecule type" value="Genomic_DNA"/>
</dbReference>
<gene>
    <name evidence="6" type="ORF">ACFHYQ_13210</name>
</gene>
<dbReference type="Gene3D" id="3.30.200.20">
    <property type="entry name" value="Phosphorylase Kinase, domain 1"/>
    <property type="match status" value="1"/>
</dbReference>
<dbReference type="PROSITE" id="PS00108">
    <property type="entry name" value="PROTEIN_KINASE_ST"/>
    <property type="match status" value="1"/>
</dbReference>
<dbReference type="SUPFAM" id="SSF56112">
    <property type="entry name" value="Protein kinase-like (PK-like)"/>
    <property type="match status" value="1"/>
</dbReference>
<keyword evidence="4" id="KW-0067">ATP-binding</keyword>
<dbReference type="GO" id="GO:0004674">
    <property type="term" value="F:protein serine/threonine kinase activity"/>
    <property type="evidence" value="ECO:0007669"/>
    <property type="project" value="UniProtKB-EC"/>
</dbReference>
<keyword evidence="3 6" id="KW-0418">Kinase</keyword>
<sequence>MPQVSPLQPEDPRRLGDYVLSGRLGAGGQGTVFLAHRPDGTPVAVKLLHGGLAAGGSARRRFAHEVEAVRRVAPFCTARVLDADLEADHPYIVSEYVDGGSLRDDITANGPRTQGALERIAVGAATALAAIHRAGVVHRDFKPGNVLLAADGPRVIDFGISRLTDATATTGGMVGTPAYLAPEQLRGEPAGPAADMFSWALTISYAANGRHAFAADTYAAVLARILYGTPDLGQLTSPLREIVTACLAADPADRPTAEDVLSRLLDTPTGVAAPAAPAAPAARAARAARAATAVQAEAEPETAVAERAVAETIARGRGARRIRTLSVAVSVLTACALVTAGLVFARSGSGSSYEGMWTGVARHPTANRVFPVELYLSEPSRMRWGADLHCEGRLTRLSEAGDEITLRLDQVSGDACHPGTVTIRPRDERQAGFEVSREGEDTARYTGTVTRAS</sequence>